<dbReference type="EMBL" id="CP012333">
    <property type="protein sequence ID" value="AKU96528.1"/>
    <property type="molecule type" value="Genomic_DNA"/>
</dbReference>
<dbReference type="PROSITE" id="PS50006">
    <property type="entry name" value="FHA_DOMAIN"/>
    <property type="match status" value="1"/>
</dbReference>
<dbReference type="Proteomes" id="UP000064967">
    <property type="component" value="Chromosome"/>
</dbReference>
<dbReference type="AlphaFoldDB" id="A0A0K1PSL5"/>
<dbReference type="SMART" id="SM00240">
    <property type="entry name" value="FHA"/>
    <property type="match status" value="1"/>
</dbReference>
<evidence type="ECO:0000313" key="8">
    <source>
        <dbReference type="Proteomes" id="UP000064967"/>
    </source>
</evidence>
<keyword evidence="4" id="KW-0804">Transcription</keyword>
<dbReference type="Gene3D" id="3.40.50.300">
    <property type="entry name" value="P-loop containing nucleotide triphosphate hydrolases"/>
    <property type="match status" value="1"/>
</dbReference>
<keyword evidence="1" id="KW-0547">Nucleotide-binding</keyword>
<evidence type="ECO:0000256" key="2">
    <source>
        <dbReference type="ARBA" id="ARBA00022840"/>
    </source>
</evidence>
<organism evidence="7 8">
    <name type="scientific">Labilithrix luteola</name>
    <dbReference type="NCBI Taxonomy" id="1391654"/>
    <lineage>
        <taxon>Bacteria</taxon>
        <taxon>Pseudomonadati</taxon>
        <taxon>Myxococcota</taxon>
        <taxon>Polyangia</taxon>
        <taxon>Polyangiales</taxon>
        <taxon>Labilitrichaceae</taxon>
        <taxon>Labilithrix</taxon>
    </lineage>
</organism>
<dbReference type="FunFam" id="3.40.50.300:FF:000006">
    <property type="entry name" value="DNA-binding transcriptional regulator NtrC"/>
    <property type="match status" value="1"/>
</dbReference>
<dbReference type="Pfam" id="PF00498">
    <property type="entry name" value="FHA"/>
    <property type="match status" value="1"/>
</dbReference>
<dbReference type="InterPro" id="IPR003593">
    <property type="entry name" value="AAA+_ATPase"/>
</dbReference>
<feature type="domain" description="Sigma-54 factor interaction" evidence="6">
    <location>
        <begin position="95"/>
        <end position="319"/>
    </location>
</feature>
<dbReference type="InterPro" id="IPR027417">
    <property type="entry name" value="P-loop_NTPase"/>
</dbReference>
<dbReference type="InterPro" id="IPR025662">
    <property type="entry name" value="Sigma_54_int_dom_ATP-bd_1"/>
</dbReference>
<dbReference type="SUPFAM" id="SSF52540">
    <property type="entry name" value="P-loop containing nucleoside triphosphate hydrolases"/>
    <property type="match status" value="1"/>
</dbReference>
<accession>A0A0K1PSL5</accession>
<dbReference type="InterPro" id="IPR002078">
    <property type="entry name" value="Sigma_54_int"/>
</dbReference>
<evidence type="ECO:0000256" key="3">
    <source>
        <dbReference type="ARBA" id="ARBA00023015"/>
    </source>
</evidence>
<dbReference type="InterPro" id="IPR009057">
    <property type="entry name" value="Homeodomain-like_sf"/>
</dbReference>
<dbReference type="PROSITE" id="PS00688">
    <property type="entry name" value="SIGMA54_INTERACT_3"/>
    <property type="match status" value="1"/>
</dbReference>
<dbReference type="SMART" id="SM00382">
    <property type="entry name" value="AAA"/>
    <property type="match status" value="1"/>
</dbReference>
<dbReference type="PANTHER" id="PTHR32071:SF57">
    <property type="entry name" value="C4-DICARBOXYLATE TRANSPORT TRANSCRIPTIONAL REGULATORY PROTEIN DCTD"/>
    <property type="match status" value="1"/>
</dbReference>
<dbReference type="CDD" id="cd00009">
    <property type="entry name" value="AAA"/>
    <property type="match status" value="1"/>
</dbReference>
<evidence type="ECO:0000256" key="4">
    <source>
        <dbReference type="ARBA" id="ARBA00023163"/>
    </source>
</evidence>
<dbReference type="PANTHER" id="PTHR32071">
    <property type="entry name" value="TRANSCRIPTIONAL REGULATORY PROTEIN"/>
    <property type="match status" value="1"/>
</dbReference>
<proteinExistence type="predicted"/>
<dbReference type="Pfam" id="PF25601">
    <property type="entry name" value="AAA_lid_14"/>
    <property type="match status" value="1"/>
</dbReference>
<dbReference type="Gene3D" id="1.10.8.60">
    <property type="match status" value="1"/>
</dbReference>
<dbReference type="CDD" id="cd00060">
    <property type="entry name" value="FHA"/>
    <property type="match status" value="1"/>
</dbReference>
<dbReference type="KEGG" id="llu:AKJ09_03192"/>
<dbReference type="Gene3D" id="1.10.10.60">
    <property type="entry name" value="Homeodomain-like"/>
    <property type="match status" value="1"/>
</dbReference>
<keyword evidence="3" id="KW-0805">Transcription regulation</keyword>
<dbReference type="InterPro" id="IPR058031">
    <property type="entry name" value="AAA_lid_NorR"/>
</dbReference>
<dbReference type="SUPFAM" id="SSF46689">
    <property type="entry name" value="Homeodomain-like"/>
    <property type="match status" value="1"/>
</dbReference>
<dbReference type="GO" id="GO:0005524">
    <property type="term" value="F:ATP binding"/>
    <property type="evidence" value="ECO:0007669"/>
    <property type="project" value="UniProtKB-KW"/>
</dbReference>
<keyword evidence="2" id="KW-0067">ATP-binding</keyword>
<dbReference type="Gene3D" id="2.60.200.20">
    <property type="match status" value="1"/>
</dbReference>
<dbReference type="STRING" id="1391654.AKJ09_03192"/>
<dbReference type="InterPro" id="IPR000253">
    <property type="entry name" value="FHA_dom"/>
</dbReference>
<keyword evidence="8" id="KW-1185">Reference proteome</keyword>
<evidence type="ECO:0000259" key="5">
    <source>
        <dbReference type="PROSITE" id="PS50006"/>
    </source>
</evidence>
<reference evidence="7 8" key="1">
    <citation type="submission" date="2015-08" db="EMBL/GenBank/DDBJ databases">
        <authorList>
            <person name="Babu N.S."/>
            <person name="Beckwith C.J."/>
            <person name="Beseler K.G."/>
            <person name="Brison A."/>
            <person name="Carone J.V."/>
            <person name="Caskin T.P."/>
            <person name="Diamond M."/>
            <person name="Durham M.E."/>
            <person name="Foxe J.M."/>
            <person name="Go M."/>
            <person name="Henderson B.A."/>
            <person name="Jones I.B."/>
            <person name="McGettigan J.A."/>
            <person name="Micheletti S.J."/>
            <person name="Nasrallah M.E."/>
            <person name="Ortiz D."/>
            <person name="Piller C.R."/>
            <person name="Privatt S.R."/>
            <person name="Schneider S.L."/>
            <person name="Sharp S."/>
            <person name="Smith T.C."/>
            <person name="Stanton J.D."/>
            <person name="Ullery H.E."/>
            <person name="Wilson R.J."/>
            <person name="Serrano M.G."/>
            <person name="Buck G."/>
            <person name="Lee V."/>
            <person name="Wang Y."/>
            <person name="Carvalho R."/>
            <person name="Voegtly L."/>
            <person name="Shi R."/>
            <person name="Duckworth R."/>
            <person name="Johnson A."/>
            <person name="Loviza R."/>
            <person name="Walstead R."/>
            <person name="Shah Z."/>
            <person name="Kiflezghi M."/>
            <person name="Wade K."/>
            <person name="Ball S.L."/>
            <person name="Bradley K.W."/>
            <person name="Asai D.J."/>
            <person name="Bowman C.A."/>
            <person name="Russell D.A."/>
            <person name="Pope W.H."/>
            <person name="Jacobs-Sera D."/>
            <person name="Hendrix R.W."/>
            <person name="Hatfull G.F."/>
        </authorList>
    </citation>
    <scope>NUCLEOTIDE SEQUENCE [LARGE SCALE GENOMIC DNA]</scope>
    <source>
        <strain evidence="7 8">DSM 27648</strain>
    </source>
</reference>
<name>A0A0K1PSL5_9BACT</name>
<gene>
    <name evidence="7" type="ORF">AKJ09_03192</name>
</gene>
<dbReference type="PROSITE" id="PS00675">
    <property type="entry name" value="SIGMA54_INTERACT_1"/>
    <property type="match status" value="1"/>
</dbReference>
<evidence type="ECO:0000313" key="7">
    <source>
        <dbReference type="EMBL" id="AKU96528.1"/>
    </source>
</evidence>
<evidence type="ECO:0000256" key="1">
    <source>
        <dbReference type="ARBA" id="ARBA00022741"/>
    </source>
</evidence>
<dbReference type="GO" id="GO:0006355">
    <property type="term" value="P:regulation of DNA-templated transcription"/>
    <property type="evidence" value="ECO:0007669"/>
    <property type="project" value="InterPro"/>
</dbReference>
<dbReference type="Pfam" id="PF00158">
    <property type="entry name" value="Sigma54_activat"/>
    <property type="match status" value="1"/>
</dbReference>
<feature type="domain" description="FHA" evidence="5">
    <location>
        <begin position="6"/>
        <end position="55"/>
    </location>
</feature>
<sequence length="412" mass="45152">MVRANATVGRHPTNDFVVDDPRVSGVHLELTRVGSRVLVHDAGSTNGTWLGPHRVRDVELVKGAELTIGDSLIRFDVDRDAVSPAPAARESFGELVGRSAVMRELFSTLERISAKELGVLIQGETGTGKEEVARAIHAQSNRAAGPFIVIDATALPEALAESLLFGHEKGAFTGAHERRIGFFEAARGGTVFIDEVGELPSTLQAKFLRVLERREITRVGGHTPLPIDVRVVSATNRDLRTAIERGKFREDLYFRLAQVRVFVPPLRQRAEDLGLLCAKLLARANSSAMIDVDALERLSTMSWPGNVRELNNVLLRASALAQDGVIRSQDVAGEGDGFRGTEGERNALDLSGRFSEAKERAIERFERAYLALLMKRCQGNLSAASREADVARHHLRDLLKKRGLYGVSLDDE</sequence>
<evidence type="ECO:0000259" key="6">
    <source>
        <dbReference type="PROSITE" id="PS50045"/>
    </source>
</evidence>
<dbReference type="PROSITE" id="PS50045">
    <property type="entry name" value="SIGMA54_INTERACT_4"/>
    <property type="match status" value="1"/>
</dbReference>
<protein>
    <submittedName>
        <fullName evidence="7">Response regulator of zinc sigma-54-dependent two-component system</fullName>
    </submittedName>
</protein>
<dbReference type="InterPro" id="IPR008984">
    <property type="entry name" value="SMAD_FHA_dom_sf"/>
</dbReference>
<dbReference type="InterPro" id="IPR025944">
    <property type="entry name" value="Sigma_54_int_dom_CS"/>
</dbReference>
<dbReference type="SUPFAM" id="SSF49879">
    <property type="entry name" value="SMAD/FHA domain"/>
    <property type="match status" value="1"/>
</dbReference>